<evidence type="ECO:0000256" key="2">
    <source>
        <dbReference type="ARBA" id="ARBA00022737"/>
    </source>
</evidence>
<dbReference type="Proteomes" id="UP001362999">
    <property type="component" value="Unassembled WGS sequence"/>
</dbReference>
<evidence type="ECO:0000313" key="8">
    <source>
        <dbReference type="EMBL" id="KAK7005677.1"/>
    </source>
</evidence>
<proteinExistence type="predicted"/>
<dbReference type="InterPro" id="IPR036236">
    <property type="entry name" value="Znf_C2H2_sf"/>
</dbReference>
<feature type="domain" description="C2H2-type" evidence="7">
    <location>
        <begin position="251"/>
        <end position="276"/>
    </location>
</feature>
<keyword evidence="9" id="KW-1185">Reference proteome</keyword>
<dbReference type="PANTHER" id="PTHR14003:SF20">
    <property type="entry name" value="FINGER DOMAIN PROTEIN, PUTATIVE (AFU_ORTHOLOGUE AFUA_4G10380)-RELATED"/>
    <property type="match status" value="1"/>
</dbReference>
<evidence type="ECO:0000256" key="3">
    <source>
        <dbReference type="ARBA" id="ARBA00022771"/>
    </source>
</evidence>
<accession>A0AAW0A9N0</accession>
<feature type="compositionally biased region" description="Low complexity" evidence="6">
    <location>
        <begin position="76"/>
        <end position="89"/>
    </location>
</feature>
<evidence type="ECO:0000256" key="4">
    <source>
        <dbReference type="ARBA" id="ARBA00022833"/>
    </source>
</evidence>
<evidence type="ECO:0000256" key="1">
    <source>
        <dbReference type="ARBA" id="ARBA00022723"/>
    </source>
</evidence>
<dbReference type="FunFam" id="3.30.160.60:FF:000358">
    <property type="entry name" value="zinc finger protein 24"/>
    <property type="match status" value="1"/>
</dbReference>
<sequence>MIALSSVVPPPLPPLAMSSSSGSRRSHDRPVLPPIGDLFRELSSRVPPESPAMTLARLRVSDEEGSRLSYSHQPHSRPSSTRPPSRSSTDPYSQPTRAPSRSSHAPHASHPDYQTAPSRTMSYDRATYPPHSSSPHLHQASGLPAYDPRNDPRAARPPIDYNSPVMQPYYARPGDTLPPTISTGFYGPRVGEDDRTPVARFQPSGMLGFASPDASTSGAQSKYECTYCGKGFTRPSSLKIHLNSHTGEKPFVCPVDGCGRSFSVLSNMRRHARVHTTPLVPPGSEASAGVPLSSASHHASSSGRWGHRRNSSASASSSSSRRSHSVSSDEEEDYDRGMHPYRK</sequence>
<reference evidence="8 9" key="1">
    <citation type="journal article" date="2024" name="J Genomics">
        <title>Draft genome sequencing and assembly of Favolaschia claudopus CIRM-BRFM 2984 isolated from oak limbs.</title>
        <authorList>
            <person name="Navarro D."/>
            <person name="Drula E."/>
            <person name="Chaduli D."/>
            <person name="Cazenave R."/>
            <person name="Ahrendt S."/>
            <person name="Wang J."/>
            <person name="Lipzen A."/>
            <person name="Daum C."/>
            <person name="Barry K."/>
            <person name="Grigoriev I.V."/>
            <person name="Favel A."/>
            <person name="Rosso M.N."/>
            <person name="Martin F."/>
        </authorList>
    </citation>
    <scope>NUCLEOTIDE SEQUENCE [LARGE SCALE GENOMIC DNA]</scope>
    <source>
        <strain evidence="8 9">CIRM-BRFM 2984</strain>
    </source>
</reference>
<dbReference type="PANTHER" id="PTHR14003">
    <property type="entry name" value="TRANSCRIPTIONAL REPRESSOR PROTEIN YY"/>
    <property type="match status" value="1"/>
</dbReference>
<dbReference type="GO" id="GO:0005667">
    <property type="term" value="C:transcription regulator complex"/>
    <property type="evidence" value="ECO:0007669"/>
    <property type="project" value="TreeGrafter"/>
</dbReference>
<keyword evidence="4" id="KW-0862">Zinc</keyword>
<dbReference type="InterPro" id="IPR013087">
    <property type="entry name" value="Znf_C2H2_type"/>
</dbReference>
<feature type="compositionally biased region" description="Low complexity" evidence="6">
    <location>
        <begin position="311"/>
        <end position="320"/>
    </location>
</feature>
<dbReference type="SMART" id="SM00355">
    <property type="entry name" value="ZnF_C2H2"/>
    <property type="match status" value="2"/>
</dbReference>
<dbReference type="PROSITE" id="PS50157">
    <property type="entry name" value="ZINC_FINGER_C2H2_2"/>
    <property type="match status" value="2"/>
</dbReference>
<dbReference type="GO" id="GO:0000978">
    <property type="term" value="F:RNA polymerase II cis-regulatory region sequence-specific DNA binding"/>
    <property type="evidence" value="ECO:0007669"/>
    <property type="project" value="TreeGrafter"/>
</dbReference>
<dbReference type="SUPFAM" id="SSF57667">
    <property type="entry name" value="beta-beta-alpha zinc fingers"/>
    <property type="match status" value="1"/>
</dbReference>
<feature type="region of interest" description="Disordered" evidence="6">
    <location>
        <begin position="275"/>
        <end position="343"/>
    </location>
</feature>
<feature type="compositionally biased region" description="Low complexity" evidence="6">
    <location>
        <begin position="293"/>
        <end position="302"/>
    </location>
</feature>
<protein>
    <recommendedName>
        <fullName evidence="7">C2H2-type domain-containing protein</fullName>
    </recommendedName>
</protein>
<feature type="region of interest" description="Disordered" evidence="6">
    <location>
        <begin position="1"/>
        <end position="163"/>
    </location>
</feature>
<feature type="domain" description="C2H2-type" evidence="7">
    <location>
        <begin position="223"/>
        <end position="250"/>
    </location>
</feature>
<evidence type="ECO:0000313" key="9">
    <source>
        <dbReference type="Proteomes" id="UP001362999"/>
    </source>
</evidence>
<organism evidence="8 9">
    <name type="scientific">Favolaschia claudopus</name>
    <dbReference type="NCBI Taxonomy" id="2862362"/>
    <lineage>
        <taxon>Eukaryota</taxon>
        <taxon>Fungi</taxon>
        <taxon>Dikarya</taxon>
        <taxon>Basidiomycota</taxon>
        <taxon>Agaricomycotina</taxon>
        <taxon>Agaricomycetes</taxon>
        <taxon>Agaricomycetidae</taxon>
        <taxon>Agaricales</taxon>
        <taxon>Marasmiineae</taxon>
        <taxon>Mycenaceae</taxon>
        <taxon>Favolaschia</taxon>
    </lineage>
</organism>
<dbReference type="PROSITE" id="PS00028">
    <property type="entry name" value="ZINC_FINGER_C2H2_1"/>
    <property type="match status" value="2"/>
</dbReference>
<feature type="compositionally biased region" description="Low complexity" evidence="6">
    <location>
        <begin position="97"/>
        <end position="108"/>
    </location>
</feature>
<dbReference type="AlphaFoldDB" id="A0AAW0A9N0"/>
<dbReference type="Gene3D" id="3.30.160.60">
    <property type="entry name" value="Classic Zinc Finger"/>
    <property type="match status" value="2"/>
</dbReference>
<evidence type="ECO:0000259" key="7">
    <source>
        <dbReference type="PROSITE" id="PS50157"/>
    </source>
</evidence>
<keyword evidence="2" id="KW-0677">Repeat</keyword>
<dbReference type="GO" id="GO:0000785">
    <property type="term" value="C:chromatin"/>
    <property type="evidence" value="ECO:0007669"/>
    <property type="project" value="TreeGrafter"/>
</dbReference>
<keyword evidence="3 5" id="KW-0863">Zinc-finger</keyword>
<dbReference type="GO" id="GO:0008270">
    <property type="term" value="F:zinc ion binding"/>
    <property type="evidence" value="ECO:0007669"/>
    <property type="project" value="UniProtKB-KW"/>
</dbReference>
<comment type="caution">
    <text evidence="8">The sequence shown here is derived from an EMBL/GenBank/DDBJ whole genome shotgun (WGS) entry which is preliminary data.</text>
</comment>
<name>A0AAW0A9N0_9AGAR</name>
<gene>
    <name evidence="8" type="ORF">R3P38DRAFT_1713631</name>
</gene>
<dbReference type="EMBL" id="JAWWNJ010000077">
    <property type="protein sequence ID" value="KAK7005677.1"/>
    <property type="molecule type" value="Genomic_DNA"/>
</dbReference>
<dbReference type="FunFam" id="3.30.160.60:FF:000345">
    <property type="entry name" value="Zinc finger protein Gfi-1"/>
    <property type="match status" value="1"/>
</dbReference>
<evidence type="ECO:0000256" key="5">
    <source>
        <dbReference type="PROSITE-ProRule" id="PRU00042"/>
    </source>
</evidence>
<evidence type="ECO:0000256" key="6">
    <source>
        <dbReference type="SAM" id="MobiDB-lite"/>
    </source>
</evidence>
<dbReference type="Pfam" id="PF00096">
    <property type="entry name" value="zf-C2H2"/>
    <property type="match status" value="2"/>
</dbReference>
<dbReference type="GO" id="GO:0031519">
    <property type="term" value="C:PcG protein complex"/>
    <property type="evidence" value="ECO:0007669"/>
    <property type="project" value="TreeGrafter"/>
</dbReference>
<keyword evidence="1" id="KW-0479">Metal-binding</keyword>
<dbReference type="GO" id="GO:0000981">
    <property type="term" value="F:DNA-binding transcription factor activity, RNA polymerase II-specific"/>
    <property type="evidence" value="ECO:0007669"/>
    <property type="project" value="TreeGrafter"/>
</dbReference>